<dbReference type="EMBL" id="GEVK01007481">
    <property type="protein sequence ID" value="JAU45351.1"/>
    <property type="molecule type" value="Transcribed_RNA"/>
</dbReference>
<keyword evidence="5" id="KW-0963">Cytoplasm</keyword>
<reference evidence="12" key="1">
    <citation type="submission" date="2016-07" db="EMBL/GenBank/DDBJ databases">
        <title>De novo transcriptome assembly of four accessions of the metal hyperaccumulator plant Noccaea caerulescens.</title>
        <authorList>
            <person name="Blande D."/>
            <person name="Halimaa P."/>
            <person name="Tervahauta A.I."/>
            <person name="Aarts M.G."/>
            <person name="Karenlampi S.O."/>
        </authorList>
    </citation>
    <scope>NUCLEOTIDE SEQUENCE</scope>
</reference>
<gene>
    <name evidence="12" type="ORF">LC_TR8228_c0_g1_i1_g.28792</name>
</gene>
<dbReference type="SUPFAM" id="SSF117281">
    <property type="entry name" value="Kelch motif"/>
    <property type="match status" value="1"/>
</dbReference>
<proteinExistence type="inferred from homology"/>
<sequence length="669" mass="73129">MAMARATSGPAYPERFYAAASFVGLDGSDSSAKNVSSKFSNDTALILYALYQQATVGPCNTPKPSAWRPVEQSKWKSWQGLGTMPSIEAMRLFVKILEEEDPGWYSRASNDIPDPVVDVQINQRTKDEPVVENGNSFGETKTISTENGCLSETQDKDVVSENPSTVSVYNQWTEPQTSGQRPKARYEHGAAVIQDKMYIYGGNHNGRYLGDLHVLDLKNWTWSRVETKIATESEETSTPTLLAPCAGHSLIPWDNKLLSIGGHTKDPSESMQVKVFDTHTCTWSMLKTYGKPPVSRGGQSVTVVGKTLVIFGGQDAKRSLLNDLHILDLETMTWDEIDAVGLSPSPRSDHAAAVHAERYLLIFGGGSHATCFDDLHVLDLQTMEWSRPAQQGDAPTPRAGHAGVTIGENWFIVGGGDNKSGASESVVLNMSTLAWSVVASVQGRVPLASEGLSLVVSSYNGEDVLVAFGGYNGRYNNEINLLKPSHKSTLQTKTLVAPLPGSLSAVNNATTRDIESEVEVSQEGRVREIVVDNVNPGSKVEGNGERLIASLKSEKEELEGSLNKEKMETLQLRQELTEAESRNTDLYKELQSVRGQLAAEQSRCFKLEVDVAELRQKLQTLETLQKELELLQRQKAASEQAAMNAKRQSSGGVWGWLAGSPQEKDDDSP</sequence>
<keyword evidence="8" id="KW-0175">Coiled coil</keyword>
<keyword evidence="3" id="KW-0880">Kelch repeat</keyword>
<dbReference type="GO" id="GO:0005829">
    <property type="term" value="C:cytosol"/>
    <property type="evidence" value="ECO:0007669"/>
    <property type="project" value="UniProtKB-ARBA"/>
</dbReference>
<dbReference type="FunFam" id="2.120.10.80:FF:000098">
    <property type="entry name" value="Acyl-CoA-binding domain-containing protein 4"/>
    <property type="match status" value="1"/>
</dbReference>
<keyword evidence="6" id="KW-0597">Phosphoprotein</keyword>
<dbReference type="AlphaFoldDB" id="A0A1J3FND5"/>
<organism evidence="12">
    <name type="scientific">Noccaea caerulescens</name>
    <name type="common">Alpine penny-cress</name>
    <name type="synonym">Thlaspi caerulescens</name>
    <dbReference type="NCBI Taxonomy" id="107243"/>
    <lineage>
        <taxon>Eukaryota</taxon>
        <taxon>Viridiplantae</taxon>
        <taxon>Streptophyta</taxon>
        <taxon>Embryophyta</taxon>
        <taxon>Tracheophyta</taxon>
        <taxon>Spermatophyta</taxon>
        <taxon>Magnoliopsida</taxon>
        <taxon>eudicotyledons</taxon>
        <taxon>Gunneridae</taxon>
        <taxon>Pentapetalae</taxon>
        <taxon>rosids</taxon>
        <taxon>malvids</taxon>
        <taxon>Brassicales</taxon>
        <taxon>Brassicaceae</taxon>
        <taxon>Coluteocarpeae</taxon>
        <taxon>Noccaea</taxon>
    </lineage>
</organism>
<dbReference type="GO" id="GO:0000062">
    <property type="term" value="F:fatty-acyl-CoA binding"/>
    <property type="evidence" value="ECO:0007669"/>
    <property type="project" value="InterPro"/>
</dbReference>
<evidence type="ECO:0000256" key="1">
    <source>
        <dbReference type="ARBA" id="ARBA00004496"/>
    </source>
</evidence>
<dbReference type="Gene3D" id="1.20.80.10">
    <property type="match status" value="1"/>
</dbReference>
<evidence type="ECO:0000256" key="10">
    <source>
        <dbReference type="SAM" id="MobiDB-lite"/>
    </source>
</evidence>
<dbReference type="InterPro" id="IPR000582">
    <property type="entry name" value="Acyl-CoA-binding_protein"/>
</dbReference>
<dbReference type="GO" id="GO:0006869">
    <property type="term" value="P:lipid transport"/>
    <property type="evidence" value="ECO:0007669"/>
    <property type="project" value="TreeGrafter"/>
</dbReference>
<dbReference type="FunFam" id="1.20.80.10:FF:000024">
    <property type="entry name" value="acyl-CoA-binding domain-containing protein 4 isoform X1"/>
    <property type="match status" value="1"/>
</dbReference>
<evidence type="ECO:0000256" key="8">
    <source>
        <dbReference type="ARBA" id="ARBA00023054"/>
    </source>
</evidence>
<accession>A0A1J3FND5</accession>
<evidence type="ECO:0000313" key="12">
    <source>
        <dbReference type="EMBL" id="JAU45351.1"/>
    </source>
</evidence>
<keyword evidence="4" id="KW-0813">Transport</keyword>
<evidence type="ECO:0000256" key="6">
    <source>
        <dbReference type="ARBA" id="ARBA00022553"/>
    </source>
</evidence>
<dbReference type="InterPro" id="IPR035984">
    <property type="entry name" value="Acyl-CoA-binding_sf"/>
</dbReference>
<dbReference type="SUPFAM" id="SSF47027">
    <property type="entry name" value="Acyl-CoA binding protein"/>
    <property type="match status" value="1"/>
</dbReference>
<dbReference type="Pfam" id="PF24681">
    <property type="entry name" value="Kelch_KLHDC2_KLHL20_DRC7"/>
    <property type="match status" value="2"/>
</dbReference>
<keyword evidence="7" id="KW-0677">Repeat</keyword>
<evidence type="ECO:0000259" key="11">
    <source>
        <dbReference type="PROSITE" id="PS51228"/>
    </source>
</evidence>
<dbReference type="InterPro" id="IPR056819">
    <property type="entry name" value="ACBP4-6_C"/>
</dbReference>
<keyword evidence="9" id="KW-0446">Lipid-binding</keyword>
<name>A0A1J3FND5_NOCCA</name>
<protein>
    <submittedName>
        <fullName evidence="12">Acyl-CoA-binding domain-containing protein 4</fullName>
    </submittedName>
</protein>
<dbReference type="GO" id="GO:0009416">
    <property type="term" value="P:response to light stimulus"/>
    <property type="evidence" value="ECO:0007669"/>
    <property type="project" value="UniProtKB-ARBA"/>
</dbReference>
<evidence type="ECO:0000256" key="3">
    <source>
        <dbReference type="ARBA" id="ARBA00022441"/>
    </source>
</evidence>
<comment type="subcellular location">
    <subcellularLocation>
        <location evidence="1">Cytoplasm</location>
    </subcellularLocation>
</comment>
<dbReference type="PROSITE" id="PS51228">
    <property type="entry name" value="ACB_2"/>
    <property type="match status" value="1"/>
</dbReference>
<dbReference type="InterPro" id="IPR014352">
    <property type="entry name" value="FERM/acyl-CoA-bd_prot_sf"/>
</dbReference>
<dbReference type="PANTHER" id="PTHR46093">
    <property type="entry name" value="ACYL-COA-BINDING DOMAIN-CONTAINING PROTEIN 5"/>
    <property type="match status" value="1"/>
</dbReference>
<dbReference type="Gene3D" id="2.120.10.80">
    <property type="entry name" value="Kelch-type beta propeller"/>
    <property type="match status" value="2"/>
</dbReference>
<evidence type="ECO:0000256" key="4">
    <source>
        <dbReference type="ARBA" id="ARBA00022448"/>
    </source>
</evidence>
<evidence type="ECO:0000256" key="2">
    <source>
        <dbReference type="ARBA" id="ARBA00005567"/>
    </source>
</evidence>
<dbReference type="Pfam" id="PF00887">
    <property type="entry name" value="ACBP"/>
    <property type="match status" value="1"/>
</dbReference>
<dbReference type="PANTHER" id="PTHR46093:SF11">
    <property type="entry name" value="ACB DOMAIN-CONTAINING PROTEIN"/>
    <property type="match status" value="1"/>
</dbReference>
<comment type="similarity">
    <text evidence="2">Belongs to the ACBP family.</text>
</comment>
<feature type="region of interest" description="Disordered" evidence="10">
    <location>
        <begin position="635"/>
        <end position="669"/>
    </location>
</feature>
<evidence type="ECO:0000256" key="7">
    <source>
        <dbReference type="ARBA" id="ARBA00022737"/>
    </source>
</evidence>
<dbReference type="Pfam" id="PF24922">
    <property type="entry name" value="ACBP4_C"/>
    <property type="match status" value="1"/>
</dbReference>
<dbReference type="FunFam" id="2.120.10.80:FF:000089">
    <property type="entry name" value="Acyl-CoA-binding domain-containing protein 4"/>
    <property type="match status" value="1"/>
</dbReference>
<evidence type="ECO:0000256" key="9">
    <source>
        <dbReference type="ARBA" id="ARBA00023121"/>
    </source>
</evidence>
<dbReference type="InterPro" id="IPR015915">
    <property type="entry name" value="Kelch-typ_b-propeller"/>
</dbReference>
<feature type="domain" description="ACB" evidence="11">
    <location>
        <begin position="12"/>
        <end position="106"/>
    </location>
</feature>
<evidence type="ECO:0000256" key="5">
    <source>
        <dbReference type="ARBA" id="ARBA00022490"/>
    </source>
</evidence>